<dbReference type="EC" id="3.4.21.89" evidence="10"/>
<feature type="transmembrane region" description="Helical" evidence="11">
    <location>
        <begin position="7"/>
        <end position="29"/>
    </location>
</feature>
<dbReference type="InterPro" id="IPR001733">
    <property type="entry name" value="Peptidase_S26B"/>
</dbReference>
<gene>
    <name evidence="13" type="ORF">RWD45_18385</name>
</gene>
<reference evidence="13 14" key="1">
    <citation type="submission" date="2023-10" db="EMBL/GenBank/DDBJ databases">
        <title>Virgibacillus soli CC-YMP-6 genome.</title>
        <authorList>
            <person name="Miliotis G."/>
            <person name="Sengupta P."/>
            <person name="Hameed A."/>
            <person name="Chuvochina M."/>
            <person name="Mcdonagh F."/>
            <person name="Simpson A.C."/>
            <person name="Singh N.K."/>
            <person name="Rekha P.D."/>
            <person name="Raman K."/>
            <person name="Hugenholtz P."/>
            <person name="Venkateswaran K."/>
        </authorList>
    </citation>
    <scope>NUCLEOTIDE SEQUENCE [LARGE SCALE GENOMIC DNA]</scope>
    <source>
        <strain evidence="13 14">CC-YMP-6</strain>
    </source>
</reference>
<keyword evidence="8 11" id="KW-0472">Membrane</keyword>
<evidence type="ECO:0000256" key="8">
    <source>
        <dbReference type="ARBA" id="ARBA00023136"/>
    </source>
</evidence>
<dbReference type="SUPFAM" id="SSF51306">
    <property type="entry name" value="LexA/Signal peptidase"/>
    <property type="match status" value="1"/>
</dbReference>
<keyword evidence="3 11" id="KW-0812">Transmembrane</keyword>
<dbReference type="InterPro" id="IPR019533">
    <property type="entry name" value="Peptidase_S26"/>
</dbReference>
<evidence type="ECO:0000256" key="11">
    <source>
        <dbReference type="SAM" id="Phobius"/>
    </source>
</evidence>
<evidence type="ECO:0000256" key="6">
    <source>
        <dbReference type="ARBA" id="ARBA00022968"/>
    </source>
</evidence>
<accession>A0ABU5CWE3</accession>
<dbReference type="RefSeq" id="WP_320381021.1">
    <property type="nucleotide sequence ID" value="NZ_JAWDIQ010000003.1"/>
</dbReference>
<evidence type="ECO:0000256" key="9">
    <source>
        <dbReference type="ARBA" id="ARBA00045533"/>
    </source>
</evidence>
<evidence type="ECO:0000313" key="13">
    <source>
        <dbReference type="EMBL" id="MDY0410157.1"/>
    </source>
</evidence>
<feature type="transmembrane region" description="Helical" evidence="11">
    <location>
        <begin position="145"/>
        <end position="164"/>
    </location>
</feature>
<feature type="domain" description="Peptidase S24/S26A/S26B/S26C" evidence="12">
    <location>
        <begin position="46"/>
        <end position="126"/>
    </location>
</feature>
<dbReference type="EMBL" id="JAWDIQ010000003">
    <property type="protein sequence ID" value="MDY0410157.1"/>
    <property type="molecule type" value="Genomic_DNA"/>
</dbReference>
<dbReference type="InterPro" id="IPR019756">
    <property type="entry name" value="Pept_S26A_signal_pept_1_Ser-AS"/>
</dbReference>
<proteinExistence type="predicted"/>
<dbReference type="InterPro" id="IPR036286">
    <property type="entry name" value="LexA/Signal_pep-like_sf"/>
</dbReference>
<comment type="caution">
    <text evidence="13">The sequence shown here is derived from an EMBL/GenBank/DDBJ whole genome shotgun (WGS) entry which is preliminary data.</text>
</comment>
<evidence type="ECO:0000256" key="7">
    <source>
        <dbReference type="ARBA" id="ARBA00022989"/>
    </source>
</evidence>
<evidence type="ECO:0000256" key="4">
    <source>
        <dbReference type="ARBA" id="ARBA00022801"/>
    </source>
</evidence>
<evidence type="ECO:0000259" key="12">
    <source>
        <dbReference type="Pfam" id="PF00717"/>
    </source>
</evidence>
<comment type="subcellular location">
    <subcellularLocation>
        <location evidence="1">Endoplasmic reticulum membrane</location>
        <topology evidence="1">Single-pass type II membrane protein</topology>
    </subcellularLocation>
</comment>
<keyword evidence="7 11" id="KW-1133">Transmembrane helix</keyword>
<dbReference type="Proteomes" id="UP001275315">
    <property type="component" value="Unassembled WGS sequence"/>
</dbReference>
<evidence type="ECO:0000256" key="5">
    <source>
        <dbReference type="ARBA" id="ARBA00022824"/>
    </source>
</evidence>
<keyword evidence="5" id="KW-0256">Endoplasmic reticulum</keyword>
<keyword evidence="6" id="KW-0735">Signal-anchor</keyword>
<evidence type="ECO:0000256" key="3">
    <source>
        <dbReference type="ARBA" id="ARBA00022692"/>
    </source>
</evidence>
<dbReference type="Pfam" id="PF00717">
    <property type="entry name" value="Peptidase_S24"/>
    <property type="match status" value="1"/>
</dbReference>
<dbReference type="GO" id="GO:0009003">
    <property type="term" value="F:signal peptidase activity"/>
    <property type="evidence" value="ECO:0007669"/>
    <property type="project" value="UniProtKB-EC"/>
</dbReference>
<dbReference type="PANTHER" id="PTHR10806:SF6">
    <property type="entry name" value="SIGNAL PEPTIDASE COMPLEX CATALYTIC SUBUNIT SEC11"/>
    <property type="match status" value="1"/>
</dbReference>
<keyword evidence="2" id="KW-0645">Protease</keyword>
<dbReference type="NCBIfam" id="TIGR02228">
    <property type="entry name" value="sigpep_I_arch"/>
    <property type="match status" value="1"/>
</dbReference>
<organism evidence="13 14">
    <name type="scientific">Paracerasibacillus soli</name>
    <dbReference type="NCBI Taxonomy" id="480284"/>
    <lineage>
        <taxon>Bacteria</taxon>
        <taxon>Bacillati</taxon>
        <taxon>Bacillota</taxon>
        <taxon>Bacilli</taxon>
        <taxon>Bacillales</taxon>
        <taxon>Bacillaceae</taxon>
        <taxon>Paracerasibacillus</taxon>
    </lineage>
</organism>
<name>A0ABU5CWE3_9BACI</name>
<evidence type="ECO:0000256" key="1">
    <source>
        <dbReference type="ARBA" id="ARBA00004648"/>
    </source>
</evidence>
<dbReference type="PROSITE" id="PS00501">
    <property type="entry name" value="SPASE_I_1"/>
    <property type="match status" value="1"/>
</dbReference>
<protein>
    <recommendedName>
        <fullName evidence="10">Signal peptidase I</fullName>
        <ecNumber evidence="10">3.4.21.89</ecNumber>
    </recommendedName>
</protein>
<dbReference type="PRINTS" id="PR00728">
    <property type="entry name" value="SIGNALPTASE"/>
</dbReference>
<sequence length="179" mass="19967">MKSRLKVVNTIFFTSLFIICCIILMFFFYAKGDVDRFPSIVGYKPLTILSNSMKPAFQVGDIVIIHKDKEPQVNEVVTFKHPEGILVTHRVVDSEIVNGMEVYSTKGDNNHIADDLLISKEQIVGVVQFVIPKVGYVANFMSGPVGFSLFVLAPLLILANIQIFKWLGLTKNEKEGTGT</sequence>
<dbReference type="InterPro" id="IPR015927">
    <property type="entry name" value="Peptidase_S24_S26A/B/C"/>
</dbReference>
<keyword evidence="14" id="KW-1185">Reference proteome</keyword>
<keyword evidence="4 13" id="KW-0378">Hydrolase</keyword>
<comment type="function">
    <text evidence="9">Catalytic component of the signal peptidase complex (SPC) which catalyzes the cleavage of N-terminal signal sequences from nascent proteins as they are translocated into the lumen of the endoplasmic reticulum. Specifically cleaves N-terminal signal peptides that contain a hydrophobic alpha-helix (h-region) shorter than 18-20 amino acids.</text>
</comment>
<evidence type="ECO:0000256" key="2">
    <source>
        <dbReference type="ARBA" id="ARBA00022670"/>
    </source>
</evidence>
<dbReference type="PANTHER" id="PTHR10806">
    <property type="entry name" value="SIGNAL PEPTIDASE COMPLEX CATALYTIC SUBUNIT SEC11"/>
    <property type="match status" value="1"/>
</dbReference>
<evidence type="ECO:0000256" key="10">
    <source>
        <dbReference type="NCBIfam" id="TIGR02228"/>
    </source>
</evidence>
<evidence type="ECO:0000313" key="14">
    <source>
        <dbReference type="Proteomes" id="UP001275315"/>
    </source>
</evidence>
<dbReference type="Gene3D" id="2.10.109.10">
    <property type="entry name" value="Umud Fragment, subunit A"/>
    <property type="match status" value="1"/>
</dbReference>
<dbReference type="CDD" id="cd06530">
    <property type="entry name" value="S26_SPase_I"/>
    <property type="match status" value="1"/>
</dbReference>